<reference evidence="4 5" key="1">
    <citation type="submission" date="2016-10" db="EMBL/GenBank/DDBJ databases">
        <authorList>
            <person name="de Groot N.N."/>
        </authorList>
    </citation>
    <scope>NUCLEOTIDE SEQUENCE [LARGE SCALE GENOMIC DNA]</scope>
    <source>
        <strain evidence="4 5">DSM 25186</strain>
    </source>
</reference>
<dbReference type="STRING" id="1075417.SAMN05421823_102483"/>
<dbReference type="InterPro" id="IPR049712">
    <property type="entry name" value="Poly_export"/>
</dbReference>
<name>A0A1G9B1U8_9BACT</name>
<organism evidence="4 5">
    <name type="scientific">Catalinimonas alkaloidigena</name>
    <dbReference type="NCBI Taxonomy" id="1075417"/>
    <lineage>
        <taxon>Bacteria</taxon>
        <taxon>Pseudomonadati</taxon>
        <taxon>Bacteroidota</taxon>
        <taxon>Cytophagia</taxon>
        <taxon>Cytophagales</taxon>
        <taxon>Catalimonadaceae</taxon>
        <taxon>Catalinimonas</taxon>
    </lineage>
</organism>
<proteinExistence type="predicted"/>
<dbReference type="AlphaFoldDB" id="A0A1G9B1U8"/>
<keyword evidence="2" id="KW-0472">Membrane</keyword>
<keyword evidence="2" id="KW-0812">Transmembrane</keyword>
<feature type="transmembrane region" description="Helical" evidence="2">
    <location>
        <begin position="245"/>
        <end position="268"/>
    </location>
</feature>
<evidence type="ECO:0000256" key="1">
    <source>
        <dbReference type="ARBA" id="ARBA00022729"/>
    </source>
</evidence>
<dbReference type="Gene3D" id="3.10.560.10">
    <property type="entry name" value="Outer membrane lipoprotein wza domain like"/>
    <property type="match status" value="1"/>
</dbReference>
<keyword evidence="1" id="KW-0732">Signal</keyword>
<dbReference type="GO" id="GO:0015159">
    <property type="term" value="F:polysaccharide transmembrane transporter activity"/>
    <property type="evidence" value="ECO:0007669"/>
    <property type="project" value="InterPro"/>
</dbReference>
<dbReference type="Proteomes" id="UP000198510">
    <property type="component" value="Unassembled WGS sequence"/>
</dbReference>
<dbReference type="EMBL" id="FNFO01000002">
    <property type="protein sequence ID" value="SDK33497.1"/>
    <property type="molecule type" value="Genomic_DNA"/>
</dbReference>
<dbReference type="Pfam" id="PF02563">
    <property type="entry name" value="Poly_export"/>
    <property type="match status" value="1"/>
</dbReference>
<keyword evidence="2" id="KW-1133">Transmembrane helix</keyword>
<evidence type="ECO:0000259" key="3">
    <source>
        <dbReference type="Pfam" id="PF02563"/>
    </source>
</evidence>
<accession>A0A1G9B1U8</accession>
<dbReference type="PANTHER" id="PTHR33619:SF3">
    <property type="entry name" value="POLYSACCHARIDE EXPORT PROTEIN GFCE-RELATED"/>
    <property type="match status" value="1"/>
</dbReference>
<dbReference type="OrthoDB" id="662756at2"/>
<dbReference type="InterPro" id="IPR003715">
    <property type="entry name" value="Poly_export_N"/>
</dbReference>
<gene>
    <name evidence="4" type="ORF">SAMN05421823_102483</name>
</gene>
<evidence type="ECO:0000313" key="5">
    <source>
        <dbReference type="Proteomes" id="UP000198510"/>
    </source>
</evidence>
<evidence type="ECO:0000256" key="2">
    <source>
        <dbReference type="SAM" id="Phobius"/>
    </source>
</evidence>
<keyword evidence="5" id="KW-1185">Reference proteome</keyword>
<feature type="domain" description="Polysaccharide export protein N-terminal" evidence="3">
    <location>
        <begin position="52"/>
        <end position="147"/>
    </location>
</feature>
<dbReference type="Gene3D" id="3.30.1950.10">
    <property type="entry name" value="wza like domain"/>
    <property type="match status" value="1"/>
</dbReference>
<evidence type="ECO:0000313" key="4">
    <source>
        <dbReference type="EMBL" id="SDK33497.1"/>
    </source>
</evidence>
<dbReference type="PANTHER" id="PTHR33619">
    <property type="entry name" value="POLYSACCHARIDE EXPORT PROTEIN GFCE-RELATED"/>
    <property type="match status" value="1"/>
</dbReference>
<protein>
    <submittedName>
        <fullName evidence="4">Polysaccharide export outer membrane protein</fullName>
    </submittedName>
</protein>
<sequence>MITSSATALFSKRLFCFCFLLISCISCISREKLVYLQGQSARLNAPAVNNNRPPEYKLQVNDILAVNVTSSNAEIAKEFNQQGQNNMRNINPAALYVSGYSIGPAGNITLPTIGAVEVVGLTVDEARAAIQQKVDEYLTSGTVLVALVSFKISVLGEVRNPGYYYVYNDQVTIFEALSMASDVANLGDRKHVNLVRQVPGGNESVFLDLTKADLLTSKYYYLQPNDMLYVPPLRAKSNDFNISNFGIVTSVVSVISTTLSVLVLTGVITRPE</sequence>